<evidence type="ECO:0000313" key="1">
    <source>
        <dbReference type="EMBL" id="CCX34187.1"/>
    </source>
</evidence>
<dbReference type="Proteomes" id="UP000018144">
    <property type="component" value="Unassembled WGS sequence"/>
</dbReference>
<evidence type="ECO:0000313" key="2">
    <source>
        <dbReference type="Proteomes" id="UP000018144"/>
    </source>
</evidence>
<keyword evidence="2" id="KW-1185">Reference proteome</keyword>
<proteinExistence type="predicted"/>
<gene>
    <name evidence="1" type="ORF">PCON_02960</name>
</gene>
<organism evidence="1 2">
    <name type="scientific">Pyronema omphalodes (strain CBS 100304)</name>
    <name type="common">Pyronema confluens</name>
    <dbReference type="NCBI Taxonomy" id="1076935"/>
    <lineage>
        <taxon>Eukaryota</taxon>
        <taxon>Fungi</taxon>
        <taxon>Dikarya</taxon>
        <taxon>Ascomycota</taxon>
        <taxon>Pezizomycotina</taxon>
        <taxon>Pezizomycetes</taxon>
        <taxon>Pezizales</taxon>
        <taxon>Pyronemataceae</taxon>
        <taxon>Pyronema</taxon>
    </lineage>
</organism>
<protein>
    <submittedName>
        <fullName evidence="1">Uncharacterized protein</fullName>
    </submittedName>
</protein>
<reference evidence="1 2" key="1">
    <citation type="journal article" date="2013" name="PLoS Genet.">
        <title>The genome and development-dependent transcriptomes of Pyronema confluens: a window into fungal evolution.</title>
        <authorList>
            <person name="Traeger S."/>
            <person name="Altegoer F."/>
            <person name="Freitag M."/>
            <person name="Gabaldon T."/>
            <person name="Kempken F."/>
            <person name="Kumar A."/>
            <person name="Marcet-Houben M."/>
            <person name="Poggeler S."/>
            <person name="Stajich J.E."/>
            <person name="Nowrousian M."/>
        </authorList>
    </citation>
    <scope>NUCLEOTIDE SEQUENCE [LARGE SCALE GENOMIC DNA]</scope>
    <source>
        <strain evidence="2">CBS 100304</strain>
        <tissue evidence="1">Vegetative mycelium</tissue>
    </source>
</reference>
<sequence length="30" mass="3557">MLCYGTRVSGWDNEEEAKMKRSGAWWVIPR</sequence>
<name>U4LV13_PYROM</name>
<dbReference type="EMBL" id="HF936379">
    <property type="protein sequence ID" value="CCX34187.1"/>
    <property type="molecule type" value="Genomic_DNA"/>
</dbReference>
<accession>U4LV13</accession>
<dbReference type="AlphaFoldDB" id="U4LV13"/>